<name>G3UXJ3_MOUSE</name>
<dbReference type="AlphaFoldDB" id="G3UXJ3"/>
<evidence type="ECO:0000313" key="2">
    <source>
        <dbReference type="Ensembl" id="ENSMUSP00000133713.2"/>
    </source>
</evidence>
<accession>G3UXJ3</accession>
<reference evidence="2 4" key="2">
    <citation type="journal article" date="2011" name="PLoS Biol.">
        <title>Modernizing reference genome assemblies.</title>
        <authorList>
            <person name="Church D.M."/>
            <person name="Schneider V.A."/>
            <person name="Graves T."/>
            <person name="Auger K."/>
            <person name="Cunningham F."/>
            <person name="Bouk N."/>
            <person name="Chen H.C."/>
            <person name="Agarwala R."/>
            <person name="McLaren W.M."/>
            <person name="Ritchie G.R."/>
            <person name="Albracht D."/>
            <person name="Kremitzki M."/>
            <person name="Rock S."/>
            <person name="Kotkiewicz H."/>
            <person name="Kremitzki C."/>
            <person name="Wollam A."/>
            <person name="Trani L."/>
            <person name="Fulton L."/>
            <person name="Fulton R."/>
            <person name="Matthews L."/>
            <person name="Whitehead S."/>
            <person name="Chow W."/>
            <person name="Torrance J."/>
            <person name="Dunn M."/>
            <person name="Harden G."/>
            <person name="Threadgold G."/>
            <person name="Wood J."/>
            <person name="Collins J."/>
            <person name="Heath P."/>
            <person name="Griffiths G."/>
            <person name="Pelan S."/>
            <person name="Grafham D."/>
            <person name="Eichler E.E."/>
            <person name="Weinstock G."/>
            <person name="Mardis E.R."/>
            <person name="Wilson R.K."/>
            <person name="Howe K."/>
            <person name="Flicek P."/>
            <person name="Hubbard T."/>
        </authorList>
    </citation>
    <scope>NUCLEOTIDE SEQUENCE [LARGE SCALE GENOMIC DNA]</scope>
    <source>
        <strain evidence="2 4">C57BL/6J</strain>
    </source>
</reference>
<gene>
    <name evidence="2 3" type="primary">Mocs1</name>
</gene>
<dbReference type="MGI" id="MGI:1928904">
    <property type="gene designation" value="Mocs1"/>
</dbReference>
<evidence type="ECO:0000313" key="4">
    <source>
        <dbReference type="Proteomes" id="UP000000589"/>
    </source>
</evidence>
<feature type="region of interest" description="Disordered" evidence="1">
    <location>
        <begin position="18"/>
        <end position="52"/>
    </location>
</feature>
<sequence length="52" mass="5530">MAARPAFGIVRQLLRSNARGCSSGAPVTQPRPGEPSRPTREASIACPRRVCP</sequence>
<protein>
    <submittedName>
        <fullName evidence="2">Molybdenum cofactor synthesis 1</fullName>
    </submittedName>
</protein>
<evidence type="ECO:0000313" key="3">
    <source>
        <dbReference type="MGI" id="MGI:1928904"/>
    </source>
</evidence>
<dbReference type="VEuPathDB" id="HostDB:ENSMUSG00000064120"/>
<evidence type="ECO:0000256" key="1">
    <source>
        <dbReference type="SAM" id="MobiDB-lite"/>
    </source>
</evidence>
<reference evidence="2 4" key="1">
    <citation type="journal article" date="2009" name="PLoS Biol.">
        <title>Lineage-specific biology revealed by a finished genome assembly of the mouse.</title>
        <authorList>
            <consortium name="Mouse Genome Sequencing Consortium"/>
            <person name="Church D.M."/>
            <person name="Goodstadt L."/>
            <person name="Hillier L.W."/>
            <person name="Zody M.C."/>
            <person name="Goldstein S."/>
            <person name="She X."/>
            <person name="Bult C.J."/>
            <person name="Agarwala R."/>
            <person name="Cherry J.L."/>
            <person name="DiCuccio M."/>
            <person name="Hlavina W."/>
            <person name="Kapustin Y."/>
            <person name="Meric P."/>
            <person name="Maglott D."/>
            <person name="Birtle Z."/>
            <person name="Marques A.C."/>
            <person name="Graves T."/>
            <person name="Zhou S."/>
            <person name="Teague B."/>
            <person name="Potamousis K."/>
            <person name="Churas C."/>
            <person name="Place M."/>
            <person name="Herschleb J."/>
            <person name="Runnheim R."/>
            <person name="Forrest D."/>
            <person name="Amos-Landgraf J."/>
            <person name="Schwartz D.C."/>
            <person name="Cheng Z."/>
            <person name="Lindblad-Toh K."/>
            <person name="Eichler E.E."/>
            <person name="Ponting C.P."/>
        </authorList>
    </citation>
    <scope>NUCLEOTIDE SEQUENCE [LARGE SCALE GENOMIC DNA]</scope>
    <source>
        <strain evidence="2 4">C57BL/6J</strain>
    </source>
</reference>
<dbReference type="GeneTree" id="ENSGT00390000016567"/>
<dbReference type="Bgee" id="ENSMUSG00000064120">
    <property type="expression patterns" value="Expressed in granulocyte and 105 other cell types or tissues"/>
</dbReference>
<dbReference type="Antibodypedia" id="51647">
    <property type="antibodies" value="186 antibodies from 22 providers"/>
</dbReference>
<keyword evidence="4" id="KW-1185">Reference proteome</keyword>
<dbReference type="AGR" id="MGI:1928904"/>
<reference evidence="2" key="3">
    <citation type="submission" date="2025-08" db="UniProtKB">
        <authorList>
            <consortium name="Ensembl"/>
        </authorList>
    </citation>
    <scope>IDENTIFICATION</scope>
    <source>
        <strain evidence="2">C57BL/6J</strain>
    </source>
</reference>
<proteinExistence type="predicted"/>
<reference evidence="2" key="4">
    <citation type="submission" date="2025-09" db="UniProtKB">
        <authorList>
            <consortium name="Ensembl"/>
        </authorList>
    </citation>
    <scope>IDENTIFICATION</scope>
    <source>
        <strain evidence="2">C57BL/6J</strain>
    </source>
</reference>
<organism evidence="2 4">
    <name type="scientific">Mus musculus</name>
    <name type="common">Mouse</name>
    <dbReference type="NCBI Taxonomy" id="10090"/>
    <lineage>
        <taxon>Eukaryota</taxon>
        <taxon>Metazoa</taxon>
        <taxon>Chordata</taxon>
        <taxon>Craniata</taxon>
        <taxon>Vertebrata</taxon>
        <taxon>Euteleostomi</taxon>
        <taxon>Mammalia</taxon>
        <taxon>Eutheria</taxon>
        <taxon>Euarchontoglires</taxon>
        <taxon>Glires</taxon>
        <taxon>Rodentia</taxon>
        <taxon>Myomorpha</taxon>
        <taxon>Muroidea</taxon>
        <taxon>Muridae</taxon>
        <taxon>Murinae</taxon>
        <taxon>Mus</taxon>
        <taxon>Mus</taxon>
    </lineage>
</organism>
<dbReference type="HOGENOM" id="CLU_3086604_0_0_1"/>
<dbReference type="ExpressionAtlas" id="G3UXJ3">
    <property type="expression patterns" value="baseline and differential"/>
</dbReference>
<dbReference type="Ensembl" id="ENSMUST00000174647.2">
    <property type="protein sequence ID" value="ENSMUSP00000133713.2"/>
    <property type="gene ID" value="ENSMUSG00000064120.15"/>
</dbReference>
<dbReference type="Proteomes" id="UP000000589">
    <property type="component" value="Chromosome 17"/>
</dbReference>